<dbReference type="PANTHER" id="PTHR30055:SF146">
    <property type="entry name" value="HTH-TYPE TRANSCRIPTIONAL DUAL REGULATOR CECR"/>
    <property type="match status" value="1"/>
</dbReference>
<name>F8AZW1_9ACTN</name>
<evidence type="ECO:0000259" key="4">
    <source>
        <dbReference type="PROSITE" id="PS50977"/>
    </source>
</evidence>
<dbReference type="PRINTS" id="PR00455">
    <property type="entry name" value="HTHTETR"/>
</dbReference>
<dbReference type="InterPro" id="IPR039536">
    <property type="entry name" value="TetR_C_Proteobacteria"/>
</dbReference>
<dbReference type="AlphaFoldDB" id="F8AZW1"/>
<evidence type="ECO:0000256" key="1">
    <source>
        <dbReference type="ARBA" id="ARBA00023125"/>
    </source>
</evidence>
<dbReference type="KEGG" id="fsy:FsymDg_3296"/>
<feature type="domain" description="HTH tetR-type" evidence="4">
    <location>
        <begin position="106"/>
        <end position="166"/>
    </location>
</feature>
<keyword evidence="6" id="KW-1185">Reference proteome</keyword>
<evidence type="ECO:0000313" key="5">
    <source>
        <dbReference type="EMBL" id="AEH10600.1"/>
    </source>
</evidence>
<dbReference type="Gene3D" id="1.10.357.10">
    <property type="entry name" value="Tetracycline Repressor, domain 2"/>
    <property type="match status" value="1"/>
</dbReference>
<dbReference type="Gene3D" id="1.10.10.60">
    <property type="entry name" value="Homeodomain-like"/>
    <property type="match status" value="1"/>
</dbReference>
<reference evidence="5 6" key="1">
    <citation type="submission" date="2011-05" db="EMBL/GenBank/DDBJ databases">
        <title>Complete sequence of chromosome of Frankia symbiont of Datisca glomerata.</title>
        <authorList>
            <consortium name="US DOE Joint Genome Institute"/>
            <person name="Lucas S."/>
            <person name="Han J."/>
            <person name="Lapidus A."/>
            <person name="Cheng J.-F."/>
            <person name="Goodwin L."/>
            <person name="Pitluck S."/>
            <person name="Peters L."/>
            <person name="Mikhailova N."/>
            <person name="Chertkov O."/>
            <person name="Teshima H."/>
            <person name="Han C."/>
            <person name="Tapia R."/>
            <person name="Land M."/>
            <person name="Hauser L."/>
            <person name="Kyrpides N."/>
            <person name="Ivanova N."/>
            <person name="Pagani I."/>
            <person name="Berry A."/>
            <person name="Pawlowski K."/>
            <person name="Persson T."/>
            <person name="Vanden Heuvel B."/>
            <person name="Benson D."/>
            <person name="Woyke T."/>
        </authorList>
    </citation>
    <scope>NUCLEOTIDE SEQUENCE [LARGE SCALE GENOMIC DNA]</scope>
    <source>
        <strain evidence="6">4085684</strain>
    </source>
</reference>
<accession>F8AZW1</accession>
<dbReference type="EMBL" id="CP002801">
    <property type="protein sequence ID" value="AEH10600.1"/>
    <property type="molecule type" value="Genomic_DNA"/>
</dbReference>
<dbReference type="SUPFAM" id="SSF48498">
    <property type="entry name" value="Tetracyclin repressor-like, C-terminal domain"/>
    <property type="match status" value="1"/>
</dbReference>
<evidence type="ECO:0000256" key="3">
    <source>
        <dbReference type="SAM" id="MobiDB-lite"/>
    </source>
</evidence>
<feature type="compositionally biased region" description="Low complexity" evidence="3">
    <location>
        <begin position="43"/>
        <end position="60"/>
    </location>
</feature>
<dbReference type="SUPFAM" id="SSF46689">
    <property type="entry name" value="Homeodomain-like"/>
    <property type="match status" value="1"/>
</dbReference>
<dbReference type="eggNOG" id="COG1309">
    <property type="taxonomic scope" value="Bacteria"/>
</dbReference>
<dbReference type="GO" id="GO:0003700">
    <property type="term" value="F:DNA-binding transcription factor activity"/>
    <property type="evidence" value="ECO:0007669"/>
    <property type="project" value="TreeGrafter"/>
</dbReference>
<dbReference type="HOGENOM" id="CLU_899416_0_0_11"/>
<dbReference type="InterPro" id="IPR009057">
    <property type="entry name" value="Homeodomain-like_sf"/>
</dbReference>
<dbReference type="InterPro" id="IPR050109">
    <property type="entry name" value="HTH-type_TetR-like_transc_reg"/>
</dbReference>
<evidence type="ECO:0000256" key="2">
    <source>
        <dbReference type="PROSITE-ProRule" id="PRU00335"/>
    </source>
</evidence>
<feature type="compositionally biased region" description="Gly residues" evidence="3">
    <location>
        <begin position="31"/>
        <end position="42"/>
    </location>
</feature>
<keyword evidence="1 2" id="KW-0238">DNA-binding</keyword>
<feature type="region of interest" description="Disordered" evidence="3">
    <location>
        <begin position="22"/>
        <end position="60"/>
    </location>
</feature>
<evidence type="ECO:0000313" key="6">
    <source>
        <dbReference type="Proteomes" id="UP000001549"/>
    </source>
</evidence>
<sequence length="309" mass="32405">MTFSTLWLSRGWKEGNRYREAMSGTVNSGRPAGGRTTGGRSGGATEAPATGHARPAAADATAPIAPAAQSVPTTAATITAATGTAAAAAALPATADRPSGGRRRRVDRRAAILGTAFTVFAREGYAQATLDVIAAEAQVAKHTIYNHFGDKQALLRASIAAEADSALAKNLAAVDRLRDLDSDVRTALEDVGYHLIQCFCDERGWALRRLLYAEINQFPDLLDIIQGRATNPVTEALADRLARLALAGRLRAGDPAAAAEQLAALLTGSLEGRTRFGTQAISDDEMRAVARAAVDTFLHAFGTRATDPI</sequence>
<feature type="DNA-binding region" description="H-T-H motif" evidence="2">
    <location>
        <begin position="129"/>
        <end position="148"/>
    </location>
</feature>
<proteinExistence type="predicted"/>
<dbReference type="Pfam" id="PF00440">
    <property type="entry name" value="TetR_N"/>
    <property type="match status" value="1"/>
</dbReference>
<dbReference type="InterPro" id="IPR036271">
    <property type="entry name" value="Tet_transcr_reg_TetR-rel_C_sf"/>
</dbReference>
<protein>
    <submittedName>
        <fullName evidence="5">Regulatory protein TetR</fullName>
    </submittedName>
</protein>
<dbReference type="Pfam" id="PF14246">
    <property type="entry name" value="TetR_C_7"/>
    <property type="match status" value="1"/>
</dbReference>
<gene>
    <name evidence="5" type="ordered locus">FsymDg_3296</name>
</gene>
<dbReference type="PROSITE" id="PS50977">
    <property type="entry name" value="HTH_TETR_2"/>
    <property type="match status" value="1"/>
</dbReference>
<dbReference type="GO" id="GO:0000976">
    <property type="term" value="F:transcription cis-regulatory region binding"/>
    <property type="evidence" value="ECO:0007669"/>
    <property type="project" value="TreeGrafter"/>
</dbReference>
<dbReference type="PANTHER" id="PTHR30055">
    <property type="entry name" value="HTH-TYPE TRANSCRIPTIONAL REGULATOR RUTR"/>
    <property type="match status" value="1"/>
</dbReference>
<dbReference type="InterPro" id="IPR001647">
    <property type="entry name" value="HTH_TetR"/>
</dbReference>
<dbReference type="Proteomes" id="UP000001549">
    <property type="component" value="Chromosome"/>
</dbReference>
<organism evidence="5 6">
    <name type="scientific">Candidatus Protofrankia datiscae</name>
    <dbReference type="NCBI Taxonomy" id="2716812"/>
    <lineage>
        <taxon>Bacteria</taxon>
        <taxon>Bacillati</taxon>
        <taxon>Actinomycetota</taxon>
        <taxon>Actinomycetes</taxon>
        <taxon>Frankiales</taxon>
        <taxon>Frankiaceae</taxon>
        <taxon>Protofrankia</taxon>
    </lineage>
</organism>